<dbReference type="AlphaFoldDB" id="A0A9P8RPG3"/>
<feature type="compositionally biased region" description="Polar residues" evidence="1">
    <location>
        <begin position="128"/>
        <end position="139"/>
    </location>
</feature>
<feature type="compositionally biased region" description="Polar residues" evidence="1">
    <location>
        <begin position="23"/>
        <end position="32"/>
    </location>
</feature>
<reference evidence="2" key="1">
    <citation type="submission" date="2021-03" db="EMBL/GenBank/DDBJ databases">
        <title>Comparative genomics and phylogenomic investigation of the class Geoglossomycetes provide insights into ecological specialization and systematics.</title>
        <authorList>
            <person name="Melie T."/>
            <person name="Pirro S."/>
            <person name="Miller A.N."/>
            <person name="Quandt A."/>
        </authorList>
    </citation>
    <scope>NUCLEOTIDE SEQUENCE</scope>
    <source>
        <strain evidence="2">CAQ_001_2017</strain>
    </source>
</reference>
<protein>
    <recommendedName>
        <fullName evidence="4">Myb-like domain-containing protein</fullName>
    </recommendedName>
</protein>
<organism evidence="2 3">
    <name type="scientific">Trichoglossum hirsutum</name>
    <dbReference type="NCBI Taxonomy" id="265104"/>
    <lineage>
        <taxon>Eukaryota</taxon>
        <taxon>Fungi</taxon>
        <taxon>Dikarya</taxon>
        <taxon>Ascomycota</taxon>
        <taxon>Pezizomycotina</taxon>
        <taxon>Geoglossomycetes</taxon>
        <taxon>Geoglossales</taxon>
        <taxon>Geoglossaceae</taxon>
        <taxon>Trichoglossum</taxon>
    </lineage>
</organism>
<evidence type="ECO:0008006" key="4">
    <source>
        <dbReference type="Google" id="ProtNLM"/>
    </source>
</evidence>
<comment type="caution">
    <text evidence="2">The sequence shown here is derived from an EMBL/GenBank/DDBJ whole genome shotgun (WGS) entry which is preliminary data.</text>
</comment>
<feature type="compositionally biased region" description="Basic residues" evidence="1">
    <location>
        <begin position="73"/>
        <end position="84"/>
    </location>
</feature>
<feature type="compositionally biased region" description="Basic and acidic residues" evidence="1">
    <location>
        <begin position="161"/>
        <end position="171"/>
    </location>
</feature>
<keyword evidence="3" id="KW-1185">Reference proteome</keyword>
<dbReference type="EMBL" id="JAGHQM010000646">
    <property type="protein sequence ID" value="KAH0559244.1"/>
    <property type="molecule type" value="Genomic_DNA"/>
</dbReference>
<feature type="region of interest" description="Disordered" evidence="1">
    <location>
        <begin position="287"/>
        <end position="330"/>
    </location>
</feature>
<sequence length="330" mass="35117">MTDEEHTQLPLGFSTKDIGAPNTPDTNGGQNEKVSGIKPKPKKSIKARESEVAEDNESLGSDDAVDAALKSVKAPKTKTPRGKGKAGGDKVDTPTKKRAPKSTIKADGETNLAYESDKVSTPRKKRASTSIPKNDSGEPSTPPTKKRRAPAATPTLGRSIPESRDKLGDDDKMLLDLKEQGKTWPEIREAFRKIGIITGSSTLPNRYSRLTAKLVEWKAGDIDIFMAAKATVEAEHLEAKKAMEAKFEAEKWGKISVAMEEMGADHYTSAALQKKFKDLTTKGYPVVLGSSDGGPNGTSSPTGLSKTTSGTSATAASGQREGGSDDSEDV</sequence>
<accession>A0A9P8RPG3</accession>
<dbReference type="Proteomes" id="UP000750711">
    <property type="component" value="Unassembled WGS sequence"/>
</dbReference>
<gene>
    <name evidence="2" type="ORF">GP486_004241</name>
</gene>
<feature type="compositionally biased region" description="Low complexity" evidence="1">
    <location>
        <begin position="297"/>
        <end position="318"/>
    </location>
</feature>
<evidence type="ECO:0000313" key="3">
    <source>
        <dbReference type="Proteomes" id="UP000750711"/>
    </source>
</evidence>
<evidence type="ECO:0000256" key="1">
    <source>
        <dbReference type="SAM" id="MobiDB-lite"/>
    </source>
</evidence>
<feature type="compositionally biased region" description="Basic and acidic residues" evidence="1">
    <location>
        <begin position="86"/>
        <end position="95"/>
    </location>
</feature>
<feature type="region of interest" description="Disordered" evidence="1">
    <location>
        <begin position="1"/>
        <end position="171"/>
    </location>
</feature>
<name>A0A9P8RPG3_9PEZI</name>
<evidence type="ECO:0000313" key="2">
    <source>
        <dbReference type="EMBL" id="KAH0559244.1"/>
    </source>
</evidence>
<proteinExistence type="predicted"/>